<feature type="compositionally biased region" description="Basic residues" evidence="1">
    <location>
        <begin position="15"/>
        <end position="26"/>
    </location>
</feature>
<evidence type="ECO:0000256" key="1">
    <source>
        <dbReference type="SAM" id="MobiDB-lite"/>
    </source>
</evidence>
<sequence>MTITHPKTAPNAEKKKPRRAARKRARNDRLTIPHRNLTTITVAPLSCTFVTESSG</sequence>
<dbReference type="EMBL" id="KY549152">
    <property type="protein sequence ID" value="AQP30772.1"/>
    <property type="molecule type" value="Genomic_DNA"/>
</dbReference>
<gene>
    <name evidence="2" type="ORF">SEA_MAXXINISTA_54</name>
</gene>
<protein>
    <submittedName>
        <fullName evidence="2">Uncharacterized protein</fullName>
    </submittedName>
</protein>
<accession>A0A1S5VXT1</accession>
<evidence type="ECO:0000313" key="2">
    <source>
        <dbReference type="EMBL" id="AQP30772.1"/>
    </source>
</evidence>
<reference evidence="3" key="1">
    <citation type="submission" date="2017-01" db="EMBL/GenBank/DDBJ databases">
        <authorList>
            <person name="Mah S.A."/>
            <person name="Swanson W.J."/>
            <person name="Moy G.W."/>
            <person name="Vacquier V.D."/>
        </authorList>
    </citation>
    <scope>NUCLEOTIDE SEQUENCE [LARGE SCALE GENOMIC DNA]</scope>
</reference>
<name>A0A1S5VXT1_9CAUD</name>
<evidence type="ECO:0000313" key="3">
    <source>
        <dbReference type="Proteomes" id="UP000224283"/>
    </source>
</evidence>
<proteinExistence type="predicted"/>
<organism evidence="2 3">
    <name type="scientific">Mycobacterium phage Maxxinista</name>
    <dbReference type="NCBI Taxonomy" id="1955423"/>
    <lineage>
        <taxon>Viruses</taxon>
        <taxon>Duplodnaviria</taxon>
        <taxon>Heunggongvirae</taxon>
        <taxon>Uroviricota</taxon>
        <taxon>Caudoviricetes</taxon>
        <taxon>Kostyavirus</taxon>
        <taxon>Kostyavirus CJW1</taxon>
    </lineage>
</organism>
<feature type="region of interest" description="Disordered" evidence="1">
    <location>
        <begin position="1"/>
        <end position="30"/>
    </location>
</feature>
<dbReference type="Proteomes" id="UP000224283">
    <property type="component" value="Genome"/>
</dbReference>